<name>A0A379E2U0_9BACT</name>
<dbReference type="EMBL" id="UGTM01000001">
    <property type="protein sequence ID" value="SUB86624.1"/>
    <property type="molecule type" value="Genomic_DNA"/>
</dbReference>
<evidence type="ECO:0000313" key="2">
    <source>
        <dbReference type="Proteomes" id="UP000255469"/>
    </source>
</evidence>
<dbReference type="AlphaFoldDB" id="A0A379E2U0"/>
<gene>
    <name evidence="1" type="ORF">NCTC13067_00269</name>
</gene>
<organism evidence="1 2">
    <name type="scientific">Prevotella denticola</name>
    <dbReference type="NCBI Taxonomy" id="28129"/>
    <lineage>
        <taxon>Bacteria</taxon>
        <taxon>Pseudomonadati</taxon>
        <taxon>Bacteroidota</taxon>
        <taxon>Bacteroidia</taxon>
        <taxon>Bacteroidales</taxon>
        <taxon>Prevotellaceae</taxon>
        <taxon>Prevotella</taxon>
    </lineage>
</organism>
<evidence type="ECO:0000313" key="1">
    <source>
        <dbReference type="EMBL" id="SUB86624.1"/>
    </source>
</evidence>
<dbReference type="Proteomes" id="UP000255469">
    <property type="component" value="Unassembled WGS sequence"/>
</dbReference>
<sequence length="86" mass="10442">MFYIMFIIIYQRHSFTRRHAIPYSLWSAKVLKNSHTLIIYRWKIVFLTKTPETPAPPPEIPLHQTLHFYLECLRHQEDIRLFLAGF</sequence>
<reference evidence="1 2" key="1">
    <citation type="submission" date="2018-06" db="EMBL/GenBank/DDBJ databases">
        <authorList>
            <consortium name="Pathogen Informatics"/>
            <person name="Doyle S."/>
        </authorList>
    </citation>
    <scope>NUCLEOTIDE SEQUENCE [LARGE SCALE GENOMIC DNA]</scope>
    <source>
        <strain evidence="1 2">NCTC13067</strain>
    </source>
</reference>
<accession>A0A379E2U0</accession>
<protein>
    <submittedName>
        <fullName evidence="1">Uncharacterized protein</fullName>
    </submittedName>
</protein>
<proteinExistence type="predicted"/>